<dbReference type="NCBIfam" id="TIGR01000">
    <property type="entry name" value="bacteriocin_acc"/>
    <property type="match status" value="1"/>
</dbReference>
<protein>
    <submittedName>
        <fullName evidence="12">Bacteriocin secretion accessory protein</fullName>
    </submittedName>
</protein>
<evidence type="ECO:0000313" key="13">
    <source>
        <dbReference type="Proteomes" id="UP001565242"/>
    </source>
</evidence>
<gene>
    <name evidence="12" type="ORF">AALM99_01045</name>
</gene>
<evidence type="ECO:0000313" key="12">
    <source>
        <dbReference type="EMBL" id="MEY8537030.1"/>
    </source>
</evidence>
<dbReference type="EMBL" id="JBCLSQ010000002">
    <property type="protein sequence ID" value="MEY8537030.1"/>
    <property type="molecule type" value="Genomic_DNA"/>
</dbReference>
<keyword evidence="3" id="KW-0813">Transport</keyword>
<keyword evidence="13" id="KW-1185">Reference proteome</keyword>
<evidence type="ECO:0000259" key="9">
    <source>
        <dbReference type="Pfam" id="PF25887"/>
    </source>
</evidence>
<feature type="domain" description="LcnD-like barrel-sandwich hybrid" evidence="10">
    <location>
        <begin position="59"/>
        <end position="365"/>
    </location>
</feature>
<evidence type="ECO:0000256" key="8">
    <source>
        <dbReference type="SAM" id="Phobius"/>
    </source>
</evidence>
<dbReference type="InterPro" id="IPR058795">
    <property type="entry name" value="LcnD_C"/>
</dbReference>
<dbReference type="Pfam" id="PF25935">
    <property type="entry name" value="BSH_LcnD"/>
    <property type="match status" value="1"/>
</dbReference>
<evidence type="ECO:0000256" key="4">
    <source>
        <dbReference type="ARBA" id="ARBA00022692"/>
    </source>
</evidence>
<dbReference type="InterPro" id="IPR005696">
    <property type="entry name" value="MesE/LcnD"/>
</dbReference>
<dbReference type="Gene3D" id="2.40.30.170">
    <property type="match status" value="1"/>
</dbReference>
<comment type="subcellular location">
    <subcellularLocation>
        <location evidence="1">Cell membrane</location>
        <topology evidence="1">Single-pass membrane protein</topology>
    </subcellularLocation>
</comment>
<feature type="domain" description="LcnD-like long helical bundle" evidence="9">
    <location>
        <begin position="99"/>
        <end position="327"/>
    </location>
</feature>
<dbReference type="PANTHER" id="PTHR30386:SF26">
    <property type="entry name" value="TRANSPORT PROTEIN COMB"/>
    <property type="match status" value="1"/>
</dbReference>
<comment type="caution">
    <text evidence="12">The sequence shown here is derived from an EMBL/GenBank/DDBJ whole genome shotgun (WGS) entry which is preliminary data.</text>
</comment>
<comment type="similarity">
    <text evidence="2">Belongs to the membrane fusion protein (MFP) (TC 8.A.1) family.</text>
</comment>
<proteinExistence type="inferred from homology"/>
<keyword evidence="4 8" id="KW-0812">Transmembrane</keyword>
<dbReference type="RefSeq" id="WP_369917610.1">
    <property type="nucleotide sequence ID" value="NZ_JBCLSQ010000002.1"/>
</dbReference>
<feature type="coiled-coil region" evidence="7">
    <location>
        <begin position="93"/>
        <end position="127"/>
    </location>
</feature>
<reference evidence="12 13" key="1">
    <citation type="submission" date="2024-03" db="EMBL/GenBank/DDBJ databases">
        <title>Mouse gut bacterial collection (mGBC) of GemPharmatech.</title>
        <authorList>
            <person name="He Y."/>
            <person name="Dong L."/>
            <person name="Wu D."/>
            <person name="Gao X."/>
            <person name="Lin Z."/>
        </authorList>
    </citation>
    <scope>NUCLEOTIDE SEQUENCE [LARGE SCALE GENOMIC DNA]</scope>
    <source>
        <strain evidence="12 13">20-218</strain>
    </source>
</reference>
<evidence type="ECO:0000259" key="10">
    <source>
        <dbReference type="Pfam" id="PF25935"/>
    </source>
</evidence>
<dbReference type="Proteomes" id="UP001565242">
    <property type="component" value="Unassembled WGS sequence"/>
</dbReference>
<evidence type="ECO:0000259" key="11">
    <source>
        <dbReference type="Pfam" id="PF25940"/>
    </source>
</evidence>
<accession>A0ABV4D6J0</accession>
<keyword evidence="5 8" id="KW-1133">Transmembrane helix</keyword>
<sequence>MFDKRLLESSELYEKRYRNFSILLIFPVGLLFLVLFFFSFFAKKELIVTSIASIEPQKVISNIQSTSNSPIIENYLSEGKTVQANSLLLKYNNDSDSTQIENLMNQKQELLNKKEQLQLLLKSLTSGKNEFQVTDDYGYEKTFESYEAQSSSLRENISKSNRAIDDQNNNILNQQSEISRQISNVSNQIDAYIEIQNAVSNNGTVSSGNPYIAQYNNYLIQRKAIESRAQNQEKLGEISGQDINKQTESLKAQFLAGISSSIDSLRGQVQSFDVQMSGLNASNSYDYSLNSQLLTLKTQALASANKELSDFNSALTDLETKISLQKQANKYNEIFAEKEGVLHVLPNILENKTIPVGTPIAQIYPPLKNKTQVYLVSYIPSSQISGIKPGQKARFTIQQNLPKTEILIGTIYQIDSAPTPLKNGNAYKVSALVTLDKKELSYIRYGLEGKCVVITGQKTYFNYYLDKIKGESS</sequence>
<evidence type="ECO:0000256" key="5">
    <source>
        <dbReference type="ARBA" id="ARBA00022989"/>
    </source>
</evidence>
<evidence type="ECO:0000256" key="6">
    <source>
        <dbReference type="ARBA" id="ARBA00023136"/>
    </source>
</evidence>
<evidence type="ECO:0000256" key="1">
    <source>
        <dbReference type="ARBA" id="ARBA00004162"/>
    </source>
</evidence>
<evidence type="ECO:0000256" key="2">
    <source>
        <dbReference type="ARBA" id="ARBA00009477"/>
    </source>
</evidence>
<feature type="domain" description="LcnD-like C-terminal" evidence="11">
    <location>
        <begin position="370"/>
        <end position="458"/>
    </location>
</feature>
<dbReference type="PANTHER" id="PTHR30386">
    <property type="entry name" value="MEMBRANE FUSION SUBUNIT OF EMRAB-TOLC MULTIDRUG EFFLUX PUMP"/>
    <property type="match status" value="1"/>
</dbReference>
<dbReference type="InterPro" id="IPR050739">
    <property type="entry name" value="MFP"/>
</dbReference>
<feature type="transmembrane region" description="Helical" evidence="8">
    <location>
        <begin position="20"/>
        <end position="42"/>
    </location>
</feature>
<evidence type="ECO:0000256" key="3">
    <source>
        <dbReference type="ARBA" id="ARBA00022448"/>
    </source>
</evidence>
<dbReference type="InterPro" id="IPR058786">
    <property type="entry name" value="BSH_LcnD"/>
</dbReference>
<dbReference type="InterPro" id="IPR058794">
    <property type="entry name" value="HB_LcnD"/>
</dbReference>
<dbReference type="Pfam" id="PF25887">
    <property type="entry name" value="HB_LcnD"/>
    <property type="match status" value="1"/>
</dbReference>
<organism evidence="12 13">
    <name type="scientific">Lactococcus muris</name>
    <dbReference type="NCBI Taxonomy" id="2941330"/>
    <lineage>
        <taxon>Bacteria</taxon>
        <taxon>Bacillati</taxon>
        <taxon>Bacillota</taxon>
        <taxon>Bacilli</taxon>
        <taxon>Lactobacillales</taxon>
        <taxon>Streptococcaceae</taxon>
        <taxon>Lactococcus</taxon>
    </lineage>
</organism>
<name>A0ABV4D6J0_9LACT</name>
<evidence type="ECO:0000256" key="7">
    <source>
        <dbReference type="SAM" id="Coils"/>
    </source>
</evidence>
<keyword evidence="7" id="KW-0175">Coiled coil</keyword>
<dbReference type="Pfam" id="PF25940">
    <property type="entry name" value="LcnD_C"/>
    <property type="match status" value="1"/>
</dbReference>
<keyword evidence="6 8" id="KW-0472">Membrane</keyword>